<evidence type="ECO:0000256" key="4">
    <source>
        <dbReference type="ARBA" id="ARBA00022825"/>
    </source>
</evidence>
<evidence type="ECO:0000259" key="7">
    <source>
        <dbReference type="Pfam" id="PF02897"/>
    </source>
</evidence>
<evidence type="ECO:0000256" key="1">
    <source>
        <dbReference type="ARBA" id="ARBA00005228"/>
    </source>
</evidence>
<proteinExistence type="inferred from homology"/>
<dbReference type="Pfam" id="PF02897">
    <property type="entry name" value="Peptidase_S9_N"/>
    <property type="match status" value="1"/>
</dbReference>
<dbReference type="Gene3D" id="2.130.10.120">
    <property type="entry name" value="Prolyl oligopeptidase, N-terminal domain"/>
    <property type="match status" value="1"/>
</dbReference>
<evidence type="ECO:0000259" key="6">
    <source>
        <dbReference type="Pfam" id="PF00326"/>
    </source>
</evidence>
<protein>
    <submittedName>
        <fullName evidence="8">S9 family peptidase</fullName>
    </submittedName>
</protein>
<evidence type="ECO:0000313" key="9">
    <source>
        <dbReference type="Proteomes" id="UP000291301"/>
    </source>
</evidence>
<feature type="compositionally biased region" description="Basic and acidic residues" evidence="5">
    <location>
        <begin position="16"/>
        <end position="27"/>
    </location>
</feature>
<dbReference type="InterPro" id="IPR002470">
    <property type="entry name" value="Peptidase_S9A"/>
</dbReference>
<dbReference type="GO" id="GO:0004252">
    <property type="term" value="F:serine-type endopeptidase activity"/>
    <property type="evidence" value="ECO:0007669"/>
    <property type="project" value="InterPro"/>
</dbReference>
<dbReference type="Proteomes" id="UP000291301">
    <property type="component" value="Unassembled WGS sequence"/>
</dbReference>
<comment type="similarity">
    <text evidence="1">Belongs to the peptidase S9A family.</text>
</comment>
<feature type="region of interest" description="Disordered" evidence="5">
    <location>
        <begin position="115"/>
        <end position="143"/>
    </location>
</feature>
<feature type="region of interest" description="Disordered" evidence="5">
    <location>
        <begin position="1"/>
        <end position="27"/>
    </location>
</feature>
<dbReference type="RefSeq" id="WP_131567762.1">
    <property type="nucleotide sequence ID" value="NZ_JAINFK010000002.1"/>
</dbReference>
<dbReference type="PRINTS" id="PR00862">
    <property type="entry name" value="PROLIGOPTASE"/>
</dbReference>
<organism evidence="8 9">
    <name type="scientific">Oricola cellulosilytica</name>
    <dbReference type="NCBI Taxonomy" id="1429082"/>
    <lineage>
        <taxon>Bacteria</taxon>
        <taxon>Pseudomonadati</taxon>
        <taxon>Pseudomonadota</taxon>
        <taxon>Alphaproteobacteria</taxon>
        <taxon>Hyphomicrobiales</taxon>
        <taxon>Ahrensiaceae</taxon>
        <taxon>Oricola</taxon>
    </lineage>
</organism>
<dbReference type="PANTHER" id="PTHR11757:SF19">
    <property type="entry name" value="PROLYL ENDOPEPTIDASE-LIKE"/>
    <property type="match status" value="1"/>
</dbReference>
<dbReference type="InterPro" id="IPR051543">
    <property type="entry name" value="Serine_Peptidase_S9A"/>
</dbReference>
<dbReference type="OrthoDB" id="9801421at2"/>
<evidence type="ECO:0000256" key="2">
    <source>
        <dbReference type="ARBA" id="ARBA00022670"/>
    </source>
</evidence>
<name>A0A4R0PF21_9HYPH</name>
<dbReference type="AlphaFoldDB" id="A0A4R0PF21"/>
<dbReference type="PANTHER" id="PTHR11757">
    <property type="entry name" value="PROTEASE FAMILY S9A OLIGOPEPTIDASE"/>
    <property type="match status" value="1"/>
</dbReference>
<feature type="domain" description="Peptidase S9 prolyl oligopeptidase catalytic" evidence="6">
    <location>
        <begin position="491"/>
        <end position="708"/>
    </location>
</feature>
<keyword evidence="3" id="KW-0378">Hydrolase</keyword>
<dbReference type="InterPro" id="IPR023302">
    <property type="entry name" value="Pept_S9A_N"/>
</dbReference>
<evidence type="ECO:0000313" key="8">
    <source>
        <dbReference type="EMBL" id="TCD14084.1"/>
    </source>
</evidence>
<reference evidence="8 9" key="1">
    <citation type="journal article" date="2015" name="Antonie Van Leeuwenhoek">
        <title>Oricola cellulosilytica gen. nov., sp. nov., a cellulose-degrading bacterium of the family Phyllobacteriaceae isolated from surface seashore water, and emended descriptions of Mesorhizobium loti and Phyllobacterium myrsinacearum.</title>
        <authorList>
            <person name="Hameed A."/>
            <person name="Shahina M."/>
            <person name="Lai W.A."/>
            <person name="Lin S.Y."/>
            <person name="Young L.S."/>
            <person name="Liu Y.C."/>
            <person name="Hsu Y.H."/>
            <person name="Young C.C."/>
        </authorList>
    </citation>
    <scope>NUCLEOTIDE SEQUENCE [LARGE SCALE GENOMIC DNA]</scope>
    <source>
        <strain evidence="8 9">KCTC 52183</strain>
    </source>
</reference>
<dbReference type="InterPro" id="IPR001375">
    <property type="entry name" value="Peptidase_S9_cat"/>
</dbReference>
<feature type="domain" description="Peptidase S9A N-terminal" evidence="7">
    <location>
        <begin position="17"/>
        <end position="430"/>
    </location>
</feature>
<evidence type="ECO:0000256" key="5">
    <source>
        <dbReference type="SAM" id="MobiDB-lite"/>
    </source>
</evidence>
<dbReference type="Pfam" id="PF00326">
    <property type="entry name" value="Peptidase_S9"/>
    <property type="match status" value="1"/>
</dbReference>
<evidence type="ECO:0000256" key="3">
    <source>
        <dbReference type="ARBA" id="ARBA00022801"/>
    </source>
</evidence>
<keyword evidence="4" id="KW-0720">Serine protease</keyword>
<dbReference type="Gene3D" id="3.40.50.1820">
    <property type="entry name" value="alpha/beta hydrolase"/>
    <property type="match status" value="1"/>
</dbReference>
<keyword evidence="2" id="KW-0645">Protease</keyword>
<dbReference type="EMBL" id="SJST01000003">
    <property type="protein sequence ID" value="TCD14084.1"/>
    <property type="molecule type" value="Genomic_DNA"/>
</dbReference>
<dbReference type="InterPro" id="IPR029058">
    <property type="entry name" value="AB_hydrolase_fold"/>
</dbReference>
<comment type="caution">
    <text evidence="8">The sequence shown here is derived from an EMBL/GenBank/DDBJ whole genome shotgun (WGS) entry which is preliminary data.</text>
</comment>
<keyword evidence="9" id="KW-1185">Reference proteome</keyword>
<dbReference type="SUPFAM" id="SSF50993">
    <property type="entry name" value="Peptidase/esterase 'gauge' domain"/>
    <property type="match status" value="1"/>
</dbReference>
<accession>A0A4R0PF21</accession>
<sequence length="709" mass="79279">MTRYPFSSAAAANAPRAEKRPVTDTRHGITRTDDYAWLRADNWQEVFKTPEVLDPAIRKHLEAENAYQEALMADTKALQKTLFEEMKGRIKEDDSTVPSPDGPWAYASSYRKGGQQPLFQRMPRGRAEAEEDEDERRTTLLDGDKEAEGKAYFRLSSADHSPDHHKLLWGYDDKGSEFFTLRVRDLDTLADYEDMILDSNGGGVWDAACKGFFYAKLDANHRPSKLYYHALGTPQEDDRLVYEEADAGFFMDAGGSRLHDFIFISVHDHETSEYRLIRADDPDGEPMLVEPRKTGHEYSLEEGGDVFFVLTNADGAKDFKIMTAPVDAPQKANWSELVAHQPGRLIISVQAYRNHIVWLERENGLPRIVVRDRSTGEEHGIAFDEEAYSLGLVGSYEYETEVIRFTYSSMTTPAQVFDYDMRTLQRVLRKTQEVPSGHDPEDYVTRRIMVPSHDGAEVPVSLLHRKDTKLDGSAPCLLYGYGSYGITIPASFNTNCLSLVDRGFVYAIAHIRGGKDKGFGWYEDGKRIRKTNTFEDFAAVARHLAKEKYTSADRIIAQGGSAGGMLMGAAANLAPDAFGGIIAEVAFVDVLNTMLDDTLPLTPPEWPEWGNPIASKEDYETIASYSPYDNVAALPYPPVLAVAGLTDPRVTYWEPAKWVAKLREHSTSNGPFLMKTNMDSGHGGASGRFSRLEEIAFNYAFALKVAGKA</sequence>
<dbReference type="SUPFAM" id="SSF53474">
    <property type="entry name" value="alpha/beta-Hydrolases"/>
    <property type="match status" value="1"/>
</dbReference>
<gene>
    <name evidence="8" type="ORF">E0D97_08295</name>
</gene>
<dbReference type="GO" id="GO:0006508">
    <property type="term" value="P:proteolysis"/>
    <property type="evidence" value="ECO:0007669"/>
    <property type="project" value="UniProtKB-KW"/>
</dbReference>